<proteinExistence type="predicted"/>
<evidence type="ECO:0000313" key="1">
    <source>
        <dbReference type="EMBL" id="KKN44729.1"/>
    </source>
</evidence>
<evidence type="ECO:0008006" key="2">
    <source>
        <dbReference type="Google" id="ProtNLM"/>
    </source>
</evidence>
<organism evidence="1">
    <name type="scientific">marine sediment metagenome</name>
    <dbReference type="NCBI Taxonomy" id="412755"/>
    <lineage>
        <taxon>unclassified sequences</taxon>
        <taxon>metagenomes</taxon>
        <taxon>ecological metagenomes</taxon>
    </lineage>
</organism>
<protein>
    <recommendedName>
        <fullName evidence="2">Bacteriophage Mu GpT domain-containing protein</fullName>
    </recommendedName>
</protein>
<dbReference type="AlphaFoldDB" id="A0A0F9QQI9"/>
<sequence>MINATSGFAELLNPAIDRIYLDTRRERPLEFKEVLNVSNMVRQNEQDQEFAGLGVMPTKPEGQQFTLDQPIAGGNITRTSIPRGLAMEVTFEMWHQDLFGVMGQMSQELARSSRNRMEVSAALVFNNAFDGNFAGFDGDALCSTSHTTPGGQTIANRPAVDIGLSITGLQDGIQAFETLVNGRGLPSLLSPSIVLIDPANRFVAREILGSSSRPFTANNEINSLVDDELKIFVYHYLTTSTNWFMLANKDQHDLHFKWMNTPIFDSFDDPRSKNAVFTVYQNHTDGDHGSWRGVYGSTG</sequence>
<gene>
    <name evidence="1" type="ORF">LCGC14_0690080</name>
</gene>
<dbReference type="Pfam" id="PF25209">
    <property type="entry name" value="Phage_capsid_4"/>
    <property type="match status" value="1"/>
</dbReference>
<accession>A0A0F9QQI9</accession>
<dbReference type="EMBL" id="LAZR01001433">
    <property type="protein sequence ID" value="KKN44729.1"/>
    <property type="molecule type" value="Genomic_DNA"/>
</dbReference>
<reference evidence="1" key="1">
    <citation type="journal article" date="2015" name="Nature">
        <title>Complex archaea that bridge the gap between prokaryotes and eukaryotes.</title>
        <authorList>
            <person name="Spang A."/>
            <person name="Saw J.H."/>
            <person name="Jorgensen S.L."/>
            <person name="Zaremba-Niedzwiedzka K."/>
            <person name="Martijn J."/>
            <person name="Lind A.E."/>
            <person name="van Eijk R."/>
            <person name="Schleper C."/>
            <person name="Guy L."/>
            <person name="Ettema T.J."/>
        </authorList>
    </citation>
    <scope>NUCLEOTIDE SEQUENCE</scope>
</reference>
<name>A0A0F9QQI9_9ZZZZ</name>
<comment type="caution">
    <text evidence="1">The sequence shown here is derived from an EMBL/GenBank/DDBJ whole genome shotgun (WGS) entry which is preliminary data.</text>
</comment>